<evidence type="ECO:0008006" key="4">
    <source>
        <dbReference type="Google" id="ProtNLM"/>
    </source>
</evidence>
<dbReference type="Proteomes" id="UP000799421">
    <property type="component" value="Unassembled WGS sequence"/>
</dbReference>
<keyword evidence="1" id="KW-0732">Signal</keyword>
<evidence type="ECO:0000313" key="2">
    <source>
        <dbReference type="EMBL" id="KAF2858151.1"/>
    </source>
</evidence>
<evidence type="ECO:0000313" key="3">
    <source>
        <dbReference type="Proteomes" id="UP000799421"/>
    </source>
</evidence>
<evidence type="ECO:0000256" key="1">
    <source>
        <dbReference type="SAM" id="SignalP"/>
    </source>
</evidence>
<name>A0A6A7BSD7_9PEZI</name>
<feature type="signal peptide" evidence="1">
    <location>
        <begin position="1"/>
        <end position="15"/>
    </location>
</feature>
<reference evidence="2" key="1">
    <citation type="journal article" date="2020" name="Stud. Mycol.">
        <title>101 Dothideomycetes genomes: a test case for predicting lifestyles and emergence of pathogens.</title>
        <authorList>
            <person name="Haridas S."/>
            <person name="Albert R."/>
            <person name="Binder M."/>
            <person name="Bloem J."/>
            <person name="Labutti K."/>
            <person name="Salamov A."/>
            <person name="Andreopoulos B."/>
            <person name="Baker S."/>
            <person name="Barry K."/>
            <person name="Bills G."/>
            <person name="Bluhm B."/>
            <person name="Cannon C."/>
            <person name="Castanera R."/>
            <person name="Culley D."/>
            <person name="Daum C."/>
            <person name="Ezra D."/>
            <person name="Gonzalez J."/>
            <person name="Henrissat B."/>
            <person name="Kuo A."/>
            <person name="Liang C."/>
            <person name="Lipzen A."/>
            <person name="Lutzoni F."/>
            <person name="Magnuson J."/>
            <person name="Mondo S."/>
            <person name="Nolan M."/>
            <person name="Ohm R."/>
            <person name="Pangilinan J."/>
            <person name="Park H.-J."/>
            <person name="Ramirez L."/>
            <person name="Alfaro M."/>
            <person name="Sun H."/>
            <person name="Tritt A."/>
            <person name="Yoshinaga Y."/>
            <person name="Zwiers L.-H."/>
            <person name="Turgeon B."/>
            <person name="Goodwin S."/>
            <person name="Spatafora J."/>
            <person name="Crous P."/>
            <person name="Grigoriev I."/>
        </authorList>
    </citation>
    <scope>NUCLEOTIDE SEQUENCE</scope>
    <source>
        <strain evidence="2">CBS 480.64</strain>
    </source>
</reference>
<dbReference type="AlphaFoldDB" id="A0A6A7BSD7"/>
<organism evidence="2 3">
    <name type="scientific">Piedraia hortae CBS 480.64</name>
    <dbReference type="NCBI Taxonomy" id="1314780"/>
    <lineage>
        <taxon>Eukaryota</taxon>
        <taxon>Fungi</taxon>
        <taxon>Dikarya</taxon>
        <taxon>Ascomycota</taxon>
        <taxon>Pezizomycotina</taxon>
        <taxon>Dothideomycetes</taxon>
        <taxon>Dothideomycetidae</taxon>
        <taxon>Capnodiales</taxon>
        <taxon>Piedraiaceae</taxon>
        <taxon>Piedraia</taxon>
    </lineage>
</organism>
<sequence>MIVLIGLCVIGGRGAGPYANHMQGFLLCCCSGDETFGIGEELTFQRSLAVCTLSEPILEKIWNQTRDTYWSRIFSVLSLVSSLVWKSNRVLMLSG</sequence>
<gene>
    <name evidence="2" type="ORF">K470DRAFT_143943</name>
</gene>
<accession>A0A6A7BSD7</accession>
<protein>
    <recommendedName>
        <fullName evidence="4">Secreted protein</fullName>
    </recommendedName>
</protein>
<proteinExistence type="predicted"/>
<feature type="chain" id="PRO_5025571488" description="Secreted protein" evidence="1">
    <location>
        <begin position="16"/>
        <end position="95"/>
    </location>
</feature>
<dbReference type="EMBL" id="MU006016">
    <property type="protein sequence ID" value="KAF2858151.1"/>
    <property type="molecule type" value="Genomic_DNA"/>
</dbReference>
<keyword evidence="3" id="KW-1185">Reference proteome</keyword>